<evidence type="ECO:0000259" key="6">
    <source>
        <dbReference type="Pfam" id="PF14759"/>
    </source>
</evidence>
<comment type="cofactor">
    <cofactor evidence="1">
        <name>FAD</name>
        <dbReference type="ChEBI" id="CHEBI:57692"/>
    </cofactor>
</comment>
<dbReference type="InterPro" id="IPR023753">
    <property type="entry name" value="FAD/NAD-binding_dom"/>
</dbReference>
<dbReference type="SUPFAM" id="SSF55424">
    <property type="entry name" value="FAD/NAD-linked reductases, dimerisation (C-terminal) domain"/>
    <property type="match status" value="1"/>
</dbReference>
<evidence type="ECO:0000313" key="8">
    <source>
        <dbReference type="Proteomes" id="UP001595755"/>
    </source>
</evidence>
<dbReference type="PANTHER" id="PTHR43557:SF2">
    <property type="entry name" value="RIESKE DOMAIN-CONTAINING PROTEIN-RELATED"/>
    <property type="match status" value="1"/>
</dbReference>
<protein>
    <submittedName>
        <fullName evidence="7">NAD(P)/FAD-dependent oxidoreductase</fullName>
    </submittedName>
</protein>
<evidence type="ECO:0000256" key="3">
    <source>
        <dbReference type="ARBA" id="ARBA00022827"/>
    </source>
</evidence>
<dbReference type="InterPro" id="IPR028202">
    <property type="entry name" value="Reductase_C"/>
</dbReference>
<feature type="domain" description="FAD/NAD(P)-binding" evidence="5">
    <location>
        <begin position="6"/>
        <end position="303"/>
    </location>
</feature>
<accession>A0ABV8S6P7</accession>
<name>A0ABV8S6P7_9BACL</name>
<proteinExistence type="predicted"/>
<dbReference type="Pfam" id="PF14759">
    <property type="entry name" value="Reductase_C"/>
    <property type="match status" value="1"/>
</dbReference>
<sequence>MRDNGMVIVGAGEAGARAAVELRTQGWKGAITIIGDENRYPYERPPLSKQQLNGEEAPQPVTIVDEARLRELDIQLLAGDKAVRIDREGHAVELASGARVSYAKLLLATGAGPRRLAANGDGAQEMLYLRTFADALRLRTRLKPGNRIAVIGGGFIGLEVAASAVALGCEVTLVEIAARILMRGVPAEIAVMVEERHRAAGVRFKTGVLIDRVEKEGEELVLKLADGTAIRCDAIVTGIGAIPAAALAEECGLDIENGVKVDATLATSDPDIYAAGDCCSFPHPLYGGRRIRLEAWRNAQDQGTHAAGNMLGAGLPYEALPWFWSDQYDQTLQVAGLSDGADTTVTRDLGEAGKLFFHIAGDGSVAAVSGMGPAGAFAKEFRLAEMLIERRARPEPAALSDPGRKLKELLRA</sequence>
<evidence type="ECO:0000256" key="2">
    <source>
        <dbReference type="ARBA" id="ARBA00022630"/>
    </source>
</evidence>
<dbReference type="RefSeq" id="WP_204600561.1">
    <property type="nucleotide sequence ID" value="NZ_JBHSED010000003.1"/>
</dbReference>
<dbReference type="Pfam" id="PF07992">
    <property type="entry name" value="Pyr_redox_2"/>
    <property type="match status" value="1"/>
</dbReference>
<keyword evidence="2" id="KW-0285">Flavoprotein</keyword>
<dbReference type="PRINTS" id="PR00411">
    <property type="entry name" value="PNDRDTASEI"/>
</dbReference>
<keyword evidence="4" id="KW-0560">Oxidoreductase</keyword>
<dbReference type="PRINTS" id="PR00368">
    <property type="entry name" value="FADPNR"/>
</dbReference>
<dbReference type="InterPro" id="IPR016156">
    <property type="entry name" value="FAD/NAD-linked_Rdtase_dimer_sf"/>
</dbReference>
<feature type="domain" description="Reductase C-terminal" evidence="6">
    <location>
        <begin position="322"/>
        <end position="410"/>
    </location>
</feature>
<evidence type="ECO:0000259" key="5">
    <source>
        <dbReference type="Pfam" id="PF07992"/>
    </source>
</evidence>
<dbReference type="Gene3D" id="3.30.390.30">
    <property type="match status" value="1"/>
</dbReference>
<evidence type="ECO:0000313" key="7">
    <source>
        <dbReference type="EMBL" id="MFC4302547.1"/>
    </source>
</evidence>
<keyword evidence="3" id="KW-0274">FAD</keyword>
<comment type="caution">
    <text evidence="7">The sequence shown here is derived from an EMBL/GenBank/DDBJ whole genome shotgun (WGS) entry which is preliminary data.</text>
</comment>
<evidence type="ECO:0000256" key="1">
    <source>
        <dbReference type="ARBA" id="ARBA00001974"/>
    </source>
</evidence>
<dbReference type="Proteomes" id="UP001595755">
    <property type="component" value="Unassembled WGS sequence"/>
</dbReference>
<gene>
    <name evidence="7" type="ORF">ACFO1S_03720</name>
</gene>
<dbReference type="InterPro" id="IPR050446">
    <property type="entry name" value="FAD-oxidoreductase/Apoptosis"/>
</dbReference>
<dbReference type="InterPro" id="IPR036188">
    <property type="entry name" value="FAD/NAD-bd_sf"/>
</dbReference>
<organism evidence="7 8">
    <name type="scientific">Cohnella boryungensis</name>
    <dbReference type="NCBI Taxonomy" id="768479"/>
    <lineage>
        <taxon>Bacteria</taxon>
        <taxon>Bacillati</taxon>
        <taxon>Bacillota</taxon>
        <taxon>Bacilli</taxon>
        <taxon>Bacillales</taxon>
        <taxon>Paenibacillaceae</taxon>
        <taxon>Cohnella</taxon>
    </lineage>
</organism>
<reference evidence="8" key="1">
    <citation type="journal article" date="2019" name="Int. J. Syst. Evol. Microbiol.">
        <title>The Global Catalogue of Microorganisms (GCM) 10K type strain sequencing project: providing services to taxonomists for standard genome sequencing and annotation.</title>
        <authorList>
            <consortium name="The Broad Institute Genomics Platform"/>
            <consortium name="The Broad Institute Genome Sequencing Center for Infectious Disease"/>
            <person name="Wu L."/>
            <person name="Ma J."/>
        </authorList>
    </citation>
    <scope>NUCLEOTIDE SEQUENCE [LARGE SCALE GENOMIC DNA]</scope>
    <source>
        <strain evidence="8">CGMCC 4.1641</strain>
    </source>
</reference>
<evidence type="ECO:0000256" key="4">
    <source>
        <dbReference type="ARBA" id="ARBA00023002"/>
    </source>
</evidence>
<dbReference type="Gene3D" id="3.50.50.60">
    <property type="entry name" value="FAD/NAD(P)-binding domain"/>
    <property type="match status" value="2"/>
</dbReference>
<dbReference type="EMBL" id="JBHSED010000003">
    <property type="protein sequence ID" value="MFC4302547.1"/>
    <property type="molecule type" value="Genomic_DNA"/>
</dbReference>
<keyword evidence="8" id="KW-1185">Reference proteome</keyword>
<dbReference type="PANTHER" id="PTHR43557">
    <property type="entry name" value="APOPTOSIS-INDUCING FACTOR 1"/>
    <property type="match status" value="1"/>
</dbReference>
<dbReference type="SUPFAM" id="SSF51905">
    <property type="entry name" value="FAD/NAD(P)-binding domain"/>
    <property type="match status" value="2"/>
</dbReference>